<dbReference type="Pfam" id="PF25013">
    <property type="entry name" value="LRR_Zer-1"/>
    <property type="match status" value="1"/>
</dbReference>
<dbReference type="InterPro" id="IPR051341">
    <property type="entry name" value="Zyg-11_UBL_adapter"/>
</dbReference>
<dbReference type="eggNOG" id="KOG3665">
    <property type="taxonomic scope" value="Eukaryota"/>
</dbReference>
<dbReference type="PANTHER" id="PTHR12904">
    <property type="match status" value="1"/>
</dbReference>
<evidence type="ECO:0000313" key="3">
    <source>
        <dbReference type="Proteomes" id="UP000008068"/>
    </source>
</evidence>
<dbReference type="GO" id="GO:0031462">
    <property type="term" value="C:Cul2-RING ubiquitin ligase complex"/>
    <property type="evidence" value="ECO:0007669"/>
    <property type="project" value="TreeGrafter"/>
</dbReference>
<sequence length="530" mass="60892">MASLQELSVAAIANGICDGSLDHVKQKLPLEMSTTVVENLKDKLDATDELILKQIKEKFTLNCIPWDPKLFTDELRELFLANKVTELDLSNLAHQKMFHSTRPSKKSRILIDVPFILSNMLSPESCQSLHTLKIDGNKLKIPHGWIETLSNLLPSLESLSLPFCQLRNQDFRGICRNMTKLEHLSLKNTDLKTLNGIGSLANLKSLCIADIKFFDADDLKDLFQLRELRTLDMANEFHLRVKNTLELFVACSQVLPNLKSIDISRNNLTTDLIESFLNSHPTVNEIYALKGMDMDPEVICELCCEFICYTRFKTDRILLTCCLLFFDLHGRVTDGKIQELLYNYPLKKHLFNICVNNDDDRDNRSFKQVLAFFGEIGKLQPLRHFELNDEIIKWAAREIVRHGSCPGYLLAVFFVIYSFIPCILNLETLLDALFNFETFKMISPHLGKTDSKGCRDYIWHFLEVMHTPCKTAAEAASFKMEVVNFVEDYPYDPSNHVLDVFSYIEEKSEDENAKRFASWVKNTYTNKLSS</sequence>
<proteinExistence type="predicted"/>
<dbReference type="InParanoid" id="G0MSZ1"/>
<protein>
    <recommendedName>
        <fullName evidence="1">Zer-1-like leucine-rich repeats region domain-containing protein</fullName>
    </recommendedName>
</protein>
<keyword evidence="3" id="KW-1185">Reference proteome</keyword>
<dbReference type="SUPFAM" id="SSF52047">
    <property type="entry name" value="RNI-like"/>
    <property type="match status" value="1"/>
</dbReference>
<name>G0MSZ1_CAEBE</name>
<dbReference type="InterPro" id="IPR056845">
    <property type="entry name" value="LRR_Zer-1"/>
</dbReference>
<feature type="domain" description="Zer-1-like leucine-rich repeats region" evidence="1">
    <location>
        <begin position="174"/>
        <end position="290"/>
    </location>
</feature>
<dbReference type="EMBL" id="GL379810">
    <property type="protein sequence ID" value="EGT43171.1"/>
    <property type="molecule type" value="Genomic_DNA"/>
</dbReference>
<organism evidence="3">
    <name type="scientific">Caenorhabditis brenneri</name>
    <name type="common">Nematode worm</name>
    <dbReference type="NCBI Taxonomy" id="135651"/>
    <lineage>
        <taxon>Eukaryota</taxon>
        <taxon>Metazoa</taxon>
        <taxon>Ecdysozoa</taxon>
        <taxon>Nematoda</taxon>
        <taxon>Chromadorea</taxon>
        <taxon>Rhabditida</taxon>
        <taxon>Rhabditina</taxon>
        <taxon>Rhabditomorpha</taxon>
        <taxon>Rhabditoidea</taxon>
        <taxon>Rhabditidae</taxon>
        <taxon>Peloderinae</taxon>
        <taxon>Caenorhabditis</taxon>
    </lineage>
</organism>
<dbReference type="STRING" id="135651.G0MSZ1"/>
<gene>
    <name evidence="2" type="ORF">CAEBREN_22738</name>
</gene>
<reference evidence="3" key="1">
    <citation type="submission" date="2011-07" db="EMBL/GenBank/DDBJ databases">
        <authorList>
            <consortium name="Caenorhabditis brenneri Sequencing and Analysis Consortium"/>
            <person name="Wilson R.K."/>
        </authorList>
    </citation>
    <scope>NUCLEOTIDE SEQUENCE [LARGE SCALE GENOMIC DNA]</scope>
    <source>
        <strain evidence="3">PB2801</strain>
    </source>
</reference>
<dbReference type="Gene3D" id="3.80.10.10">
    <property type="entry name" value="Ribonuclease Inhibitor"/>
    <property type="match status" value="1"/>
</dbReference>
<dbReference type="InterPro" id="IPR032675">
    <property type="entry name" value="LRR_dom_sf"/>
</dbReference>
<evidence type="ECO:0000259" key="1">
    <source>
        <dbReference type="Pfam" id="PF25013"/>
    </source>
</evidence>
<dbReference type="AlphaFoldDB" id="G0MSZ1"/>
<dbReference type="PANTHER" id="PTHR12904:SF28">
    <property type="entry name" value="ATP SYNTHASE SUBUNIT ALPHA-RELATED"/>
    <property type="match status" value="1"/>
</dbReference>
<dbReference type="Proteomes" id="UP000008068">
    <property type="component" value="Unassembled WGS sequence"/>
</dbReference>
<evidence type="ECO:0000313" key="2">
    <source>
        <dbReference type="EMBL" id="EGT43171.1"/>
    </source>
</evidence>
<accession>G0MSZ1</accession>
<dbReference type="HOGENOM" id="CLU_514120_0_0_1"/>